<keyword evidence="3 4" id="KW-0732">Signal</keyword>
<dbReference type="SUPFAM" id="SSF53850">
    <property type="entry name" value="Periplasmic binding protein-like II"/>
    <property type="match status" value="1"/>
</dbReference>
<dbReference type="PROSITE" id="PS51257">
    <property type="entry name" value="PROKAR_LIPOPROTEIN"/>
    <property type="match status" value="1"/>
</dbReference>
<keyword evidence="6" id="KW-1185">Reference proteome</keyword>
<protein>
    <submittedName>
        <fullName evidence="5">Sugar ABC transporter substrate-binding protein</fullName>
    </submittedName>
</protein>
<name>A0A290Z5Z3_9PSEU</name>
<evidence type="ECO:0000256" key="4">
    <source>
        <dbReference type="SAM" id="SignalP"/>
    </source>
</evidence>
<evidence type="ECO:0000313" key="6">
    <source>
        <dbReference type="Proteomes" id="UP000218505"/>
    </source>
</evidence>
<dbReference type="InterPro" id="IPR006059">
    <property type="entry name" value="SBP"/>
</dbReference>
<feature type="chain" id="PRO_5039017930" evidence="4">
    <location>
        <begin position="25"/>
        <end position="425"/>
    </location>
</feature>
<organism evidence="5 6">
    <name type="scientific">Actinosynnema pretiosum</name>
    <dbReference type="NCBI Taxonomy" id="42197"/>
    <lineage>
        <taxon>Bacteria</taxon>
        <taxon>Bacillati</taxon>
        <taxon>Actinomycetota</taxon>
        <taxon>Actinomycetes</taxon>
        <taxon>Pseudonocardiales</taxon>
        <taxon>Pseudonocardiaceae</taxon>
        <taxon>Actinosynnema</taxon>
    </lineage>
</organism>
<feature type="signal peptide" evidence="4">
    <location>
        <begin position="1"/>
        <end position="24"/>
    </location>
</feature>
<dbReference type="Gene3D" id="3.40.190.10">
    <property type="entry name" value="Periplasmic binding protein-like II"/>
    <property type="match status" value="2"/>
</dbReference>
<keyword evidence="2" id="KW-0813">Transport</keyword>
<comment type="similarity">
    <text evidence="1">Belongs to the bacterial solute-binding protein 1 family.</text>
</comment>
<dbReference type="PANTHER" id="PTHR30061:SF50">
    <property type="entry name" value="MALTOSE_MALTODEXTRIN-BINDING PERIPLASMIC PROTEIN"/>
    <property type="match status" value="1"/>
</dbReference>
<gene>
    <name evidence="5" type="ORF">CNX65_15025</name>
</gene>
<dbReference type="Pfam" id="PF01547">
    <property type="entry name" value="SBP_bac_1"/>
    <property type="match status" value="1"/>
</dbReference>
<dbReference type="KEGG" id="apre:CNX65_15025"/>
<evidence type="ECO:0000256" key="3">
    <source>
        <dbReference type="ARBA" id="ARBA00022729"/>
    </source>
</evidence>
<dbReference type="GO" id="GO:0042956">
    <property type="term" value="P:maltodextrin transmembrane transport"/>
    <property type="evidence" value="ECO:0007669"/>
    <property type="project" value="TreeGrafter"/>
</dbReference>
<sequence>MTSKRLTAVVLAASLAAAGCGGSAGDDDNTFRIWHYESPDSAMAVAWNKAVDQLKQRHPDLNVVVEEKGFEQIRKTASMVLGSNEAPDVLEYNKGNASTGLLAKQGLLVDLTDEVKAKGWDAKVGAVDTAARYDESGVMGGDKWYGVPNYAEYVLVYYNKDMFDQQGLRPPTTLDELTAAMDEFTAAGITPLATGGGEYPAHQVLYQLALTEADRDWVDRYQRYTGDVDFHDKAWTKGATTFADWVAKGYVNKDDAGLKAEDMGLSFMQGKQPIMITGSWWFGRVKATIKDFQWGTTAWPGPMTSGGSGNLWVVPKGSEKQDIAKEFIDITLSQEIQDVLRDSGGVALAAGDGQAADPQTQRLNEDFAAVAAADGFAFYPDWPAPGFYDVHVSAVQKLMTGGATPDQALDELVGPYRENLADIGK</sequence>
<dbReference type="EMBL" id="CP023445">
    <property type="protein sequence ID" value="ATE54440.1"/>
    <property type="molecule type" value="Genomic_DNA"/>
</dbReference>
<accession>A0A290Z5Z3</accession>
<dbReference type="GO" id="GO:0015768">
    <property type="term" value="P:maltose transport"/>
    <property type="evidence" value="ECO:0007669"/>
    <property type="project" value="TreeGrafter"/>
</dbReference>
<evidence type="ECO:0000256" key="1">
    <source>
        <dbReference type="ARBA" id="ARBA00008520"/>
    </source>
</evidence>
<dbReference type="GO" id="GO:1901982">
    <property type="term" value="F:maltose binding"/>
    <property type="evidence" value="ECO:0007669"/>
    <property type="project" value="TreeGrafter"/>
</dbReference>
<evidence type="ECO:0000256" key="2">
    <source>
        <dbReference type="ARBA" id="ARBA00022448"/>
    </source>
</evidence>
<dbReference type="AlphaFoldDB" id="A0A290Z5Z3"/>
<dbReference type="Proteomes" id="UP000218505">
    <property type="component" value="Chromosome"/>
</dbReference>
<dbReference type="GO" id="GO:0055052">
    <property type="term" value="C:ATP-binding cassette (ABC) transporter complex, substrate-binding subunit-containing"/>
    <property type="evidence" value="ECO:0007669"/>
    <property type="project" value="TreeGrafter"/>
</dbReference>
<proteinExistence type="inferred from homology"/>
<reference evidence="5" key="1">
    <citation type="submission" date="2017-09" db="EMBL/GenBank/DDBJ databases">
        <title>Complete Genome Sequence of ansamitocin-producing Bacterium Actinosynnema pretiosum X47.</title>
        <authorList>
            <person name="Cao G."/>
            <person name="Zong G."/>
            <person name="Zhong C."/>
            <person name="Fu J."/>
        </authorList>
    </citation>
    <scope>NUCLEOTIDE SEQUENCE [LARGE SCALE GENOMIC DNA]</scope>
    <source>
        <strain evidence="5">X47</strain>
    </source>
</reference>
<dbReference type="RefSeq" id="WP_096493587.1">
    <property type="nucleotide sequence ID" value="NZ_CP023445.1"/>
</dbReference>
<evidence type="ECO:0000313" key="5">
    <source>
        <dbReference type="EMBL" id="ATE54440.1"/>
    </source>
</evidence>
<dbReference type="PANTHER" id="PTHR30061">
    <property type="entry name" value="MALTOSE-BINDING PERIPLASMIC PROTEIN"/>
    <property type="match status" value="1"/>
</dbReference>